<keyword evidence="11" id="KW-0012">Acyltransferase</keyword>
<dbReference type="NCBIfam" id="TIGR00182">
    <property type="entry name" value="plsX"/>
    <property type="match status" value="1"/>
</dbReference>
<dbReference type="InterPro" id="IPR012281">
    <property type="entry name" value="Phospholipid_synth_PlsX-like"/>
</dbReference>
<protein>
    <recommendedName>
        <fullName evidence="8 10">Phosphate acyltransferase</fullName>
        <ecNumber evidence="8 10">2.3.1.274</ecNumber>
    </recommendedName>
    <alternativeName>
        <fullName evidence="10">Acyl-ACP phosphotransacylase</fullName>
    </alternativeName>
    <alternativeName>
        <fullName evidence="10">Acyl-[acyl-carrier-protein]--phosphate acyltransferase</fullName>
    </alternativeName>
    <alternativeName>
        <fullName evidence="10">Phosphate-acyl-ACP acyltransferase</fullName>
    </alternativeName>
</protein>
<evidence type="ECO:0000256" key="4">
    <source>
        <dbReference type="ARBA" id="ARBA00022679"/>
    </source>
</evidence>
<keyword evidence="6 10" id="KW-0594">Phospholipid biosynthesis</keyword>
<evidence type="ECO:0000256" key="7">
    <source>
        <dbReference type="ARBA" id="ARBA00023264"/>
    </source>
</evidence>
<name>A0A556N3Q1_9FLAO</name>
<dbReference type="EMBL" id="VLPL01000002">
    <property type="protein sequence ID" value="TSJ46663.1"/>
    <property type="molecule type" value="Genomic_DNA"/>
</dbReference>
<comment type="caution">
    <text evidence="11">The sequence shown here is derived from an EMBL/GenBank/DDBJ whole genome shotgun (WGS) entry which is preliminary data.</text>
</comment>
<keyword evidence="4 10" id="KW-0808">Transferase</keyword>
<sequence>MKIGIDILGGDFAPEANIAGAVLARKELPQDVRLVLIGDQDQILSGLNALNEDSAGYDIVHAPDVITMHDHPTRAIPNKPHSSIAVGFDLLARKEIDIFASTGNTGAMLVGAIYKINTIAGIIRPCITSVLPTVDGKNSILLDVGANADCKPDVLYQFAILGSLYAKCVYGVENPRVGLLNIGEEETKGNLLTIAAHKLMAESDEINFIGNVEGRDLFTGVADIIVCDGFTGNIALKQAEGIYTLMRKRGLRDEYFDRFNYENYGGTPILGVKGNVIIGHGISNDKAVRSMLLHSYEVAKSDLTKNINEAFNQ</sequence>
<dbReference type="GO" id="GO:0043811">
    <property type="term" value="F:phosphate:acyl-[acyl carrier protein] acyltransferase activity"/>
    <property type="evidence" value="ECO:0007669"/>
    <property type="project" value="UniProtKB-UniRule"/>
</dbReference>
<dbReference type="PANTHER" id="PTHR30100:SF1">
    <property type="entry name" value="PHOSPHATE ACYLTRANSFERASE"/>
    <property type="match status" value="1"/>
</dbReference>
<keyword evidence="3 10" id="KW-0444">Lipid biosynthesis</keyword>
<evidence type="ECO:0000256" key="8">
    <source>
        <dbReference type="ARBA" id="ARBA00024069"/>
    </source>
</evidence>
<evidence type="ECO:0000256" key="10">
    <source>
        <dbReference type="HAMAP-Rule" id="MF_00019"/>
    </source>
</evidence>
<comment type="subunit">
    <text evidence="9 10">Homodimer. Probably interacts with PlsY.</text>
</comment>
<dbReference type="InterPro" id="IPR003664">
    <property type="entry name" value="FA_synthesis"/>
</dbReference>
<keyword evidence="2 10" id="KW-0963">Cytoplasm</keyword>
<dbReference type="PANTHER" id="PTHR30100">
    <property type="entry name" value="FATTY ACID/PHOSPHOLIPID SYNTHESIS PROTEIN PLSX"/>
    <property type="match status" value="1"/>
</dbReference>
<dbReference type="Gene3D" id="3.40.718.10">
    <property type="entry name" value="Isopropylmalate Dehydrogenase"/>
    <property type="match status" value="1"/>
</dbReference>
<dbReference type="PIRSF" id="PIRSF002465">
    <property type="entry name" value="Phsphlp_syn_PlsX"/>
    <property type="match status" value="1"/>
</dbReference>
<dbReference type="EC" id="2.3.1.274" evidence="8 10"/>
<gene>
    <name evidence="10 11" type="primary">plsX</name>
    <name evidence="11" type="ORF">FO442_05750</name>
</gene>
<dbReference type="RefSeq" id="WP_144332200.1">
    <property type="nucleotide sequence ID" value="NZ_VLPL01000002.1"/>
</dbReference>
<comment type="subcellular location">
    <subcellularLocation>
        <location evidence="10">Cytoplasm</location>
    </subcellularLocation>
    <text evidence="10">Associated with the membrane possibly through PlsY.</text>
</comment>
<evidence type="ECO:0000313" key="11">
    <source>
        <dbReference type="EMBL" id="TSJ46663.1"/>
    </source>
</evidence>
<evidence type="ECO:0000256" key="6">
    <source>
        <dbReference type="ARBA" id="ARBA00023209"/>
    </source>
</evidence>
<dbReference type="HAMAP" id="MF_00019">
    <property type="entry name" value="PlsX"/>
    <property type="match status" value="1"/>
</dbReference>
<keyword evidence="5 10" id="KW-0443">Lipid metabolism</keyword>
<keyword evidence="7 10" id="KW-1208">Phospholipid metabolism</keyword>
<evidence type="ECO:0000256" key="1">
    <source>
        <dbReference type="ARBA" id="ARBA00001232"/>
    </source>
</evidence>
<comment type="function">
    <text evidence="10">Catalyzes the reversible formation of acyl-phosphate (acyl-PO(4)) from acyl-[acyl-carrier-protein] (acyl-ACP). This enzyme utilizes acyl-ACP as fatty acyl donor, but not acyl-CoA.</text>
</comment>
<dbReference type="SUPFAM" id="SSF53659">
    <property type="entry name" value="Isocitrate/Isopropylmalate dehydrogenase-like"/>
    <property type="match status" value="1"/>
</dbReference>
<evidence type="ECO:0000313" key="12">
    <source>
        <dbReference type="Proteomes" id="UP000316008"/>
    </source>
</evidence>
<dbReference type="OrthoDB" id="9806408at2"/>
<proteinExistence type="inferred from homology"/>
<comment type="pathway">
    <text evidence="10">Lipid metabolism; phospholipid metabolism.</text>
</comment>
<dbReference type="Pfam" id="PF02504">
    <property type="entry name" value="FA_synthesis"/>
    <property type="match status" value="1"/>
</dbReference>
<organism evidence="11 12">
    <name type="scientific">Fluviicola chungangensis</name>
    <dbReference type="NCBI Taxonomy" id="2597671"/>
    <lineage>
        <taxon>Bacteria</taxon>
        <taxon>Pseudomonadati</taxon>
        <taxon>Bacteroidota</taxon>
        <taxon>Flavobacteriia</taxon>
        <taxon>Flavobacteriales</taxon>
        <taxon>Crocinitomicaceae</taxon>
        <taxon>Fluviicola</taxon>
    </lineage>
</organism>
<evidence type="ECO:0000256" key="9">
    <source>
        <dbReference type="ARBA" id="ARBA00046608"/>
    </source>
</evidence>
<dbReference type="GO" id="GO:0006633">
    <property type="term" value="P:fatty acid biosynthetic process"/>
    <property type="evidence" value="ECO:0007669"/>
    <property type="project" value="UniProtKB-UniRule"/>
</dbReference>
<dbReference type="GO" id="GO:0005737">
    <property type="term" value="C:cytoplasm"/>
    <property type="evidence" value="ECO:0007669"/>
    <property type="project" value="UniProtKB-SubCell"/>
</dbReference>
<keyword evidence="12" id="KW-1185">Reference proteome</keyword>
<comment type="catalytic activity">
    <reaction evidence="1 10">
        <text>a fatty acyl-[ACP] + phosphate = an acyl phosphate + holo-[ACP]</text>
        <dbReference type="Rhea" id="RHEA:42292"/>
        <dbReference type="Rhea" id="RHEA-COMP:9685"/>
        <dbReference type="Rhea" id="RHEA-COMP:14125"/>
        <dbReference type="ChEBI" id="CHEBI:43474"/>
        <dbReference type="ChEBI" id="CHEBI:59918"/>
        <dbReference type="ChEBI" id="CHEBI:64479"/>
        <dbReference type="ChEBI" id="CHEBI:138651"/>
        <dbReference type="EC" id="2.3.1.274"/>
    </reaction>
</comment>
<comment type="similarity">
    <text evidence="10">Belongs to the PlsX family.</text>
</comment>
<dbReference type="GO" id="GO:0008654">
    <property type="term" value="P:phospholipid biosynthetic process"/>
    <property type="evidence" value="ECO:0007669"/>
    <property type="project" value="UniProtKB-KW"/>
</dbReference>
<dbReference type="Proteomes" id="UP000316008">
    <property type="component" value="Unassembled WGS sequence"/>
</dbReference>
<evidence type="ECO:0000256" key="5">
    <source>
        <dbReference type="ARBA" id="ARBA00023098"/>
    </source>
</evidence>
<accession>A0A556N3Q1</accession>
<dbReference type="UniPathway" id="UPA00085"/>
<evidence type="ECO:0000256" key="2">
    <source>
        <dbReference type="ARBA" id="ARBA00022490"/>
    </source>
</evidence>
<dbReference type="AlphaFoldDB" id="A0A556N3Q1"/>
<evidence type="ECO:0000256" key="3">
    <source>
        <dbReference type="ARBA" id="ARBA00022516"/>
    </source>
</evidence>
<reference evidence="11 12" key="1">
    <citation type="submission" date="2019-07" db="EMBL/GenBank/DDBJ databases">
        <authorList>
            <person name="Huq M.A."/>
        </authorList>
    </citation>
    <scope>NUCLEOTIDE SEQUENCE [LARGE SCALE GENOMIC DNA]</scope>
    <source>
        <strain evidence="11 12">MAH-3</strain>
    </source>
</reference>